<evidence type="ECO:0000256" key="1">
    <source>
        <dbReference type="SAM" id="MobiDB-lite"/>
    </source>
</evidence>
<dbReference type="Pfam" id="PF12422">
    <property type="entry name" value="Condensin2nSMC"/>
    <property type="match status" value="1"/>
</dbReference>
<proteinExistence type="predicted"/>
<dbReference type="PANTHER" id="PTHR16199">
    <property type="entry name" value="CONDENSIN-2 COMPLEX SUBUNIT G2"/>
    <property type="match status" value="1"/>
</dbReference>
<dbReference type="Gene3D" id="1.25.10.10">
    <property type="entry name" value="Leucine-rich Repeat Variant"/>
    <property type="match status" value="1"/>
</dbReference>
<comment type="caution">
    <text evidence="2">The sequence shown here is derived from an EMBL/GenBank/DDBJ whole genome shotgun (WGS) entry which is preliminary data.</text>
</comment>
<evidence type="ECO:0000313" key="3">
    <source>
        <dbReference type="Proteomes" id="UP001255856"/>
    </source>
</evidence>
<dbReference type="GO" id="GO:0000070">
    <property type="term" value="P:mitotic sister chromatid segregation"/>
    <property type="evidence" value="ECO:0007669"/>
    <property type="project" value="TreeGrafter"/>
</dbReference>
<organism evidence="2 3">
    <name type="scientific">Prototheca wickerhamii</name>
    <dbReference type="NCBI Taxonomy" id="3111"/>
    <lineage>
        <taxon>Eukaryota</taxon>
        <taxon>Viridiplantae</taxon>
        <taxon>Chlorophyta</taxon>
        <taxon>core chlorophytes</taxon>
        <taxon>Trebouxiophyceae</taxon>
        <taxon>Chlorellales</taxon>
        <taxon>Chlorellaceae</taxon>
        <taxon>Prototheca</taxon>
    </lineage>
</organism>
<keyword evidence="3" id="KW-1185">Reference proteome</keyword>
<sequence length="1069" mass="112067">MRSPLVPGSKSHRLAVQETLQGAGRTDVETLAAALLERTSRAVQAVSAAREEENQLPNELALPAGALSTLAASPVLACLLLHESKPSPARGVHETAVLLHNECLLYLPESPGCQEATARLCLEWWQAACPGADVLTPLALPYLVVDALRQGSAASVKRCHAMRHALELLDWDDAESIGALKRLLLQALFAPHFLRCSEGRRFLAHLFSLHPGFVPELVAIVKNQVPAGRASILDAYGEILYRVTVAAADDAERRATVIGQVLQPLAEAALLASSPQLAANLHRLLRALHAKKHETAVDAALLDAYEPVLWRRLAAPNPRVRVNALALLGEAFPLRDPAEPAAAADERLGEQFRRLKEALGDAVPAVRAAAARALARVLGAFWELVPRPLAAALLARLGELGLDAASPETRLAATDALRALTELPAAAPLLARLLPRLRPQLFDASPRVRAGFLDLLRALPAEGDLVWHAVVSVQDLLGVLAADGPAVARRAQELLLPSFAPDVESAPALLAALLRAEPEAGARLCAHLAGGDADGGAAADGPAVAVDDLVEIFLELAGHLVNVAVLRENGTGSSKAAKKGRAKRRAPEQEGEERQEDGETAAHWSAVLAGACALLEGLGASHAAGALRADDSLSTALASLYASTEDDPAGEFAARGAWWVDGLRARCRDAPADEARLLRAVAQLPGVDRAGAYLWDWVNDILDRPAQAQLAQAAAACCVGQTFENLVSLCTRQPDAAPTEQMAWLCLDSALHAGARLAAGLEPARLARLAEGAAARAREDVDRVLRGRACPAAPTTLTLALRLGAHASLLGAQQQEQEASRAFEATLAALDPRQLALALEDVNVDRDALECAAAILAVERDARQCGAMGLEGGVRLALAAGLAEAAARRAEAKDDGGAAPAWAAAAASAIVDAPLHLESHDDALEAEACRALRALCVLAIRYPGVAPAAVAAFIAAASPGNTARTAVAWATPLIEALGELDLGSSSVQEWLDAAQDASDPDAGLCALCTLCEKRREELAVSCPDLQAPSAVQQCGLDRLRSLLGDLPTWNMDNGRPHTTLAPQPQTILA</sequence>
<feature type="compositionally biased region" description="Acidic residues" evidence="1">
    <location>
        <begin position="589"/>
        <end position="599"/>
    </location>
</feature>
<dbReference type="EMBL" id="JASFZW010000003">
    <property type="protein sequence ID" value="KAK2079043.1"/>
    <property type="molecule type" value="Genomic_DNA"/>
</dbReference>
<accession>A0AAD9IIQ3</accession>
<evidence type="ECO:0000313" key="2">
    <source>
        <dbReference type="EMBL" id="KAK2079043.1"/>
    </source>
</evidence>
<gene>
    <name evidence="2" type="ORF">QBZ16_002733</name>
</gene>
<feature type="region of interest" description="Disordered" evidence="1">
    <location>
        <begin position="573"/>
        <end position="600"/>
    </location>
</feature>
<dbReference type="InterPro" id="IPR011989">
    <property type="entry name" value="ARM-like"/>
</dbReference>
<dbReference type="Proteomes" id="UP001255856">
    <property type="component" value="Unassembled WGS sequence"/>
</dbReference>
<protein>
    <recommendedName>
        <fullName evidence="4">Condensin-2 complex subunit G2</fullName>
    </recommendedName>
</protein>
<dbReference type="PANTHER" id="PTHR16199:SF4">
    <property type="entry name" value="CONDENSIN-2 COMPLEX SUBUNIT G2"/>
    <property type="match status" value="1"/>
</dbReference>
<evidence type="ECO:0008006" key="4">
    <source>
        <dbReference type="Google" id="ProtNLM"/>
    </source>
</evidence>
<dbReference type="GO" id="GO:0000796">
    <property type="term" value="C:condensin complex"/>
    <property type="evidence" value="ECO:0007669"/>
    <property type="project" value="TreeGrafter"/>
</dbReference>
<dbReference type="SUPFAM" id="SSF48371">
    <property type="entry name" value="ARM repeat"/>
    <property type="match status" value="1"/>
</dbReference>
<reference evidence="2" key="1">
    <citation type="submission" date="2021-01" db="EMBL/GenBank/DDBJ databases">
        <authorList>
            <person name="Eckstrom K.M.E."/>
        </authorList>
    </citation>
    <scope>NUCLEOTIDE SEQUENCE</scope>
    <source>
        <strain evidence="2">UVCC 0001</strain>
    </source>
</reference>
<dbReference type="GO" id="GO:0005634">
    <property type="term" value="C:nucleus"/>
    <property type="evidence" value="ECO:0007669"/>
    <property type="project" value="InterPro"/>
</dbReference>
<dbReference type="InterPro" id="IPR016024">
    <property type="entry name" value="ARM-type_fold"/>
</dbReference>
<name>A0AAD9IIQ3_PROWI</name>
<dbReference type="InterPro" id="IPR024741">
    <property type="entry name" value="Condensin2_G2"/>
</dbReference>
<dbReference type="AlphaFoldDB" id="A0AAD9IIQ3"/>